<proteinExistence type="predicted"/>
<reference evidence="2" key="1">
    <citation type="journal article" date="2019" name="Int. J. Syst. Evol. Microbiol.">
        <title>The Global Catalogue of Microorganisms (GCM) 10K type strain sequencing project: providing services to taxonomists for standard genome sequencing and annotation.</title>
        <authorList>
            <consortium name="The Broad Institute Genomics Platform"/>
            <consortium name="The Broad Institute Genome Sequencing Center for Infectious Disease"/>
            <person name="Wu L."/>
            <person name="Ma J."/>
        </authorList>
    </citation>
    <scope>NUCLEOTIDE SEQUENCE [LARGE SCALE GENOMIC DNA]</scope>
    <source>
        <strain evidence="2">JCM 11590</strain>
    </source>
</reference>
<keyword evidence="2" id="KW-1185">Reference proteome</keyword>
<accession>A0ABQ2CHG0</accession>
<dbReference type="RefSeq" id="WP_188634635.1">
    <property type="nucleotide sequence ID" value="NZ_BMNN01000001.1"/>
</dbReference>
<dbReference type="EMBL" id="BMNN01000001">
    <property type="protein sequence ID" value="GGI88259.1"/>
    <property type="molecule type" value="Genomic_DNA"/>
</dbReference>
<comment type="caution">
    <text evidence="1">The sequence shown here is derived from an EMBL/GenBank/DDBJ whole genome shotgun (WGS) entry which is preliminary data.</text>
</comment>
<dbReference type="Proteomes" id="UP000633263">
    <property type="component" value="Unassembled WGS sequence"/>
</dbReference>
<evidence type="ECO:0000313" key="1">
    <source>
        <dbReference type="EMBL" id="GGI88259.1"/>
    </source>
</evidence>
<name>A0ABQ2CHG0_9GAMM</name>
<organism evidence="1 2">
    <name type="scientific">Halopseudomonas pertucinogena</name>
    <dbReference type="NCBI Taxonomy" id="86175"/>
    <lineage>
        <taxon>Bacteria</taxon>
        <taxon>Pseudomonadati</taxon>
        <taxon>Pseudomonadota</taxon>
        <taxon>Gammaproteobacteria</taxon>
        <taxon>Pseudomonadales</taxon>
        <taxon>Pseudomonadaceae</taxon>
        <taxon>Halopseudomonas</taxon>
    </lineage>
</organism>
<protein>
    <submittedName>
        <fullName evidence="1">Uncharacterized protein</fullName>
    </submittedName>
</protein>
<sequence length="111" mass="11993">MRLSNEEKDHLHAVIVAFVGDDPRLHAVKPPFNENTVAAVEEMIGQNLNCNESMKLLVAEMLSGGRVLASGWLRRSLGAASKAVKSSVLNGAGCRSATRAKWMTYIVLTAN</sequence>
<evidence type="ECO:0000313" key="2">
    <source>
        <dbReference type="Proteomes" id="UP000633263"/>
    </source>
</evidence>
<gene>
    <name evidence="1" type="ORF">GCM10009083_00760</name>
</gene>